<dbReference type="AlphaFoldDB" id="A0A0A9A6V2"/>
<organism evidence="1">
    <name type="scientific">Arundo donax</name>
    <name type="common">Giant reed</name>
    <name type="synonym">Donax arundinaceus</name>
    <dbReference type="NCBI Taxonomy" id="35708"/>
    <lineage>
        <taxon>Eukaryota</taxon>
        <taxon>Viridiplantae</taxon>
        <taxon>Streptophyta</taxon>
        <taxon>Embryophyta</taxon>
        <taxon>Tracheophyta</taxon>
        <taxon>Spermatophyta</taxon>
        <taxon>Magnoliopsida</taxon>
        <taxon>Liliopsida</taxon>
        <taxon>Poales</taxon>
        <taxon>Poaceae</taxon>
        <taxon>PACMAD clade</taxon>
        <taxon>Arundinoideae</taxon>
        <taxon>Arundineae</taxon>
        <taxon>Arundo</taxon>
    </lineage>
</organism>
<reference evidence="1" key="1">
    <citation type="submission" date="2014-09" db="EMBL/GenBank/DDBJ databases">
        <authorList>
            <person name="Magalhaes I.L.F."/>
            <person name="Oliveira U."/>
            <person name="Santos F.R."/>
            <person name="Vidigal T.H.D.A."/>
            <person name="Brescovit A.D."/>
            <person name="Santos A.J."/>
        </authorList>
    </citation>
    <scope>NUCLEOTIDE SEQUENCE</scope>
    <source>
        <tissue evidence="1">Shoot tissue taken approximately 20 cm above the soil surface</tissue>
    </source>
</reference>
<reference evidence="1" key="2">
    <citation type="journal article" date="2015" name="Data Brief">
        <title>Shoot transcriptome of the giant reed, Arundo donax.</title>
        <authorList>
            <person name="Barrero R.A."/>
            <person name="Guerrero F.D."/>
            <person name="Moolhuijzen P."/>
            <person name="Goolsby J.A."/>
            <person name="Tidwell J."/>
            <person name="Bellgard S.E."/>
            <person name="Bellgard M.I."/>
        </authorList>
    </citation>
    <scope>NUCLEOTIDE SEQUENCE</scope>
    <source>
        <tissue evidence="1">Shoot tissue taken approximately 20 cm above the soil surface</tissue>
    </source>
</reference>
<name>A0A0A9A6V2_ARUDO</name>
<proteinExistence type="predicted"/>
<accession>A0A0A9A6V2</accession>
<evidence type="ECO:0000313" key="1">
    <source>
        <dbReference type="EMBL" id="JAD42772.1"/>
    </source>
</evidence>
<sequence length="19" mass="2123">MICTFSSHFSATINEAFCN</sequence>
<protein>
    <submittedName>
        <fullName evidence="1">Uncharacterized protein</fullName>
    </submittedName>
</protein>
<dbReference type="EMBL" id="GBRH01255123">
    <property type="protein sequence ID" value="JAD42772.1"/>
    <property type="molecule type" value="Transcribed_RNA"/>
</dbReference>